<keyword evidence="7" id="KW-0973">c-di-GMP</keyword>
<dbReference type="PANTHER" id="PTHR43867:SF2">
    <property type="entry name" value="CELLULOSE SYNTHASE CATALYTIC SUBUNIT A [UDP-FORMING]"/>
    <property type="match status" value="1"/>
</dbReference>
<feature type="transmembrane region" description="Helical" evidence="8">
    <location>
        <begin position="50"/>
        <end position="67"/>
    </location>
</feature>
<evidence type="ECO:0000313" key="10">
    <source>
        <dbReference type="EMBL" id="KKL89311.1"/>
    </source>
</evidence>
<dbReference type="Pfam" id="PF13632">
    <property type="entry name" value="Glyco_trans_2_3"/>
    <property type="match status" value="1"/>
</dbReference>
<sequence>MNKIKAIRKRFTLEKIAENAFPTGLLCLGMVYTVYYLVNNIEVNYSIERQLVIGWSFVAILLVLYKIDLFRAPPYRIFFILIAGLISSRYFIWRTTVTLIYSDPLDNAGMLLLYAAELYAFWNLILGMFINIWPVEHTPTPLPSETKEYPTVDVFIPTYTEPMDIVKVTVVAATMIDYPKDKINIYILNDGSTASRRNNPELSREAWLRHYSLKRMADELGVNYLTRSSNSHAKAGNLNHGLNNSKGEFILTLDCDHVPTSDILQNTVGAFLKDKKLFLVQTPHFFINPSPVERNMDDANVPLESDMFFYVMKFGFNTWNASYFCGSAAVLRRSHLMEVGGVSGSSITEDAETSVVLHGKGYSSAYINKPMICGLSPETFDDYILQRTRWCKGMLQIFILKNPLLSKGMSIPQRLCYFNCCLFWFFSFSRLTFFIAPALFLVLGLRVYHATLPEIVAFAVPHLFAVYTIMFFFYGKYRLPFVSEIYESVQSIFLFPAMLSVLFHPNKPKFQITPKGKKLDTTYLNNMASTFFIVVLANLCALPFAAYRWWENPLYRDVIILATSWCVYNIIVSVSSLGAFWEKKQVRRTHRIVSSGTVDAHFLQHDVTVRGEMKDVSLSGMGVELELPFKPGKRDRAMLKSVDSHG</sequence>
<feature type="transmembrane region" description="Helical" evidence="8">
    <location>
        <begin position="455"/>
        <end position="473"/>
    </location>
</feature>
<dbReference type="EMBL" id="LAZR01020322">
    <property type="protein sequence ID" value="KKL89311.1"/>
    <property type="molecule type" value="Genomic_DNA"/>
</dbReference>
<evidence type="ECO:0000256" key="3">
    <source>
        <dbReference type="ARBA" id="ARBA00022679"/>
    </source>
</evidence>
<dbReference type="InterPro" id="IPR029044">
    <property type="entry name" value="Nucleotide-diphossugar_trans"/>
</dbReference>
<dbReference type="EC" id="2.4.1.12" evidence="7"/>
<dbReference type="GO" id="GO:0005886">
    <property type="term" value="C:plasma membrane"/>
    <property type="evidence" value="ECO:0007669"/>
    <property type="project" value="UniProtKB-SubCell"/>
</dbReference>
<keyword evidence="2 7" id="KW-0328">Glycosyltransferase</keyword>
<evidence type="ECO:0000256" key="8">
    <source>
        <dbReference type="SAM" id="Phobius"/>
    </source>
</evidence>
<dbReference type="InterPro" id="IPR001173">
    <property type="entry name" value="Glyco_trans_2-like"/>
</dbReference>
<proteinExistence type="predicted"/>
<feature type="transmembrane region" description="Helical" evidence="8">
    <location>
        <begin position="73"/>
        <end position="92"/>
    </location>
</feature>
<dbReference type="GO" id="GO:0030244">
    <property type="term" value="P:cellulose biosynthetic process"/>
    <property type="evidence" value="ECO:0007669"/>
    <property type="project" value="UniProtKB-KW"/>
</dbReference>
<dbReference type="InterPro" id="IPR050321">
    <property type="entry name" value="Glycosyltr_2/OpgH_subfam"/>
</dbReference>
<keyword evidence="7" id="KW-0997">Cell inner membrane</keyword>
<dbReference type="GO" id="GO:0016760">
    <property type="term" value="F:cellulose synthase (UDP-forming) activity"/>
    <property type="evidence" value="ECO:0007669"/>
    <property type="project" value="UniProtKB-EC"/>
</dbReference>
<dbReference type="GO" id="GO:0035438">
    <property type="term" value="F:cyclic-di-GMP binding"/>
    <property type="evidence" value="ECO:0007669"/>
    <property type="project" value="InterPro"/>
</dbReference>
<evidence type="ECO:0000256" key="1">
    <source>
        <dbReference type="ARBA" id="ARBA00004141"/>
    </source>
</evidence>
<comment type="caution">
    <text evidence="10">The sequence shown here is derived from an EMBL/GenBank/DDBJ whole genome shotgun (WGS) entry which is preliminary data.</text>
</comment>
<gene>
    <name evidence="10" type="ORF">LCGC14_1915970</name>
</gene>
<evidence type="ECO:0000256" key="5">
    <source>
        <dbReference type="ARBA" id="ARBA00022989"/>
    </source>
</evidence>
<dbReference type="InterPro" id="IPR003919">
    <property type="entry name" value="Cell_synth_A"/>
</dbReference>
<dbReference type="GO" id="GO:0006011">
    <property type="term" value="P:UDP-alpha-D-glucose metabolic process"/>
    <property type="evidence" value="ECO:0007669"/>
    <property type="project" value="InterPro"/>
</dbReference>
<keyword evidence="3 7" id="KW-0808">Transferase</keyword>
<dbReference type="PRINTS" id="PR01439">
    <property type="entry name" value="CELLSNTHASEA"/>
</dbReference>
<feature type="domain" description="Glycosyltransferase 2-like" evidence="9">
    <location>
        <begin position="249"/>
        <end position="456"/>
    </location>
</feature>
<feature type="transmembrane region" description="Helical" evidence="8">
    <location>
        <begin position="112"/>
        <end position="133"/>
    </location>
</feature>
<dbReference type="CDD" id="cd06421">
    <property type="entry name" value="CESA_CelA_like"/>
    <property type="match status" value="1"/>
</dbReference>
<dbReference type="SUPFAM" id="SSF53448">
    <property type="entry name" value="Nucleotide-diphospho-sugar transferases"/>
    <property type="match status" value="1"/>
</dbReference>
<feature type="transmembrane region" description="Helical" evidence="8">
    <location>
        <begin position="523"/>
        <end position="546"/>
    </location>
</feature>
<dbReference type="Gene3D" id="2.40.10.220">
    <property type="entry name" value="predicted glycosyltransferase like domains"/>
    <property type="match status" value="1"/>
</dbReference>
<feature type="transmembrane region" description="Helical" evidence="8">
    <location>
        <begin position="20"/>
        <end position="38"/>
    </location>
</feature>
<comment type="cofactor">
    <cofactor evidence="7">
        <name>Mg(2+)</name>
        <dbReference type="ChEBI" id="CHEBI:18420"/>
    </cofactor>
</comment>
<comment type="subcellular location">
    <subcellularLocation>
        <location evidence="7">Cell inner membrane</location>
    </subcellularLocation>
    <subcellularLocation>
        <location evidence="1">Membrane</location>
        <topology evidence="1">Multi-pass membrane protein</topology>
    </subcellularLocation>
</comment>
<evidence type="ECO:0000256" key="2">
    <source>
        <dbReference type="ARBA" id="ARBA00022676"/>
    </source>
</evidence>
<name>A0A0F9GFL0_9ZZZZ</name>
<keyword evidence="4 8" id="KW-0812">Transmembrane</keyword>
<organism evidence="10">
    <name type="scientific">marine sediment metagenome</name>
    <dbReference type="NCBI Taxonomy" id="412755"/>
    <lineage>
        <taxon>unclassified sequences</taxon>
        <taxon>metagenomes</taxon>
        <taxon>ecological metagenomes</taxon>
    </lineage>
</organism>
<comment type="pathway">
    <text evidence="7">Glycan metabolism; bacterial cellulose biosynthesis.</text>
</comment>
<feature type="transmembrane region" description="Helical" evidence="8">
    <location>
        <begin position="422"/>
        <end position="443"/>
    </location>
</feature>
<evidence type="ECO:0000259" key="9">
    <source>
        <dbReference type="Pfam" id="PF13632"/>
    </source>
</evidence>
<keyword evidence="5 8" id="KW-1133">Transmembrane helix</keyword>
<comment type="function">
    <text evidence="7">Catalytic subunit of cellulose synthase. It polymerizes uridine 5'-diphosphate glucose to cellulose.</text>
</comment>
<accession>A0A0F9GFL0</accession>
<feature type="transmembrane region" description="Helical" evidence="8">
    <location>
        <begin position="558"/>
        <end position="581"/>
    </location>
</feature>
<evidence type="ECO:0000256" key="4">
    <source>
        <dbReference type="ARBA" id="ARBA00022692"/>
    </source>
</evidence>
<keyword evidence="7" id="KW-0135">Cellulose biosynthesis</keyword>
<dbReference type="PANTHER" id="PTHR43867">
    <property type="entry name" value="CELLULOSE SYNTHASE CATALYTIC SUBUNIT A [UDP-FORMING]"/>
    <property type="match status" value="1"/>
</dbReference>
<keyword evidence="7" id="KW-1003">Cell membrane</keyword>
<keyword evidence="6 8" id="KW-0472">Membrane</keyword>
<reference evidence="10" key="1">
    <citation type="journal article" date="2015" name="Nature">
        <title>Complex archaea that bridge the gap between prokaryotes and eukaryotes.</title>
        <authorList>
            <person name="Spang A."/>
            <person name="Saw J.H."/>
            <person name="Jorgensen S.L."/>
            <person name="Zaremba-Niedzwiedzka K."/>
            <person name="Martijn J."/>
            <person name="Lind A.E."/>
            <person name="van Eijk R."/>
            <person name="Schleper C."/>
            <person name="Guy L."/>
            <person name="Ettema T.J."/>
        </authorList>
    </citation>
    <scope>NUCLEOTIDE SEQUENCE</scope>
</reference>
<feature type="non-terminal residue" evidence="10">
    <location>
        <position position="646"/>
    </location>
</feature>
<evidence type="ECO:0000256" key="7">
    <source>
        <dbReference type="RuleBase" id="RU365020"/>
    </source>
</evidence>
<comment type="catalytic activity">
    <reaction evidence="7">
        <text>[(1-&gt;4)-beta-D-glucosyl](n) + UDP-alpha-D-glucose = [(1-&gt;4)-beta-D-glucosyl](n+1) + UDP + H(+)</text>
        <dbReference type="Rhea" id="RHEA:19929"/>
        <dbReference type="Rhea" id="RHEA-COMP:10033"/>
        <dbReference type="Rhea" id="RHEA-COMP:10034"/>
        <dbReference type="ChEBI" id="CHEBI:15378"/>
        <dbReference type="ChEBI" id="CHEBI:18246"/>
        <dbReference type="ChEBI" id="CHEBI:58223"/>
        <dbReference type="ChEBI" id="CHEBI:58885"/>
        <dbReference type="EC" id="2.4.1.12"/>
    </reaction>
</comment>
<protein>
    <recommendedName>
        <fullName evidence="7">Cellulose synthase catalytic subunit [UDP-forming]</fullName>
        <ecNumber evidence="7">2.4.1.12</ecNumber>
    </recommendedName>
</protein>
<dbReference type="UniPathway" id="UPA00694"/>
<dbReference type="AlphaFoldDB" id="A0A0F9GFL0"/>
<dbReference type="NCBIfam" id="TIGR03030">
    <property type="entry name" value="CelA"/>
    <property type="match status" value="1"/>
</dbReference>
<evidence type="ECO:0000256" key="6">
    <source>
        <dbReference type="ARBA" id="ARBA00023136"/>
    </source>
</evidence>
<dbReference type="Gene3D" id="3.90.550.10">
    <property type="entry name" value="Spore Coat Polysaccharide Biosynthesis Protein SpsA, Chain A"/>
    <property type="match status" value="1"/>
</dbReference>
<feature type="transmembrane region" description="Helical" evidence="8">
    <location>
        <begin position="485"/>
        <end position="503"/>
    </location>
</feature>